<feature type="domain" description="MIR" evidence="1">
    <location>
        <begin position="179"/>
        <end position="236"/>
    </location>
</feature>
<evidence type="ECO:0000313" key="3">
    <source>
        <dbReference type="Proteomes" id="UP000692954"/>
    </source>
</evidence>
<dbReference type="InterPro" id="IPR016093">
    <property type="entry name" value="MIR_motif"/>
</dbReference>
<proteinExistence type="predicted"/>
<reference evidence="2" key="1">
    <citation type="submission" date="2021-01" db="EMBL/GenBank/DDBJ databases">
        <authorList>
            <consortium name="Genoscope - CEA"/>
            <person name="William W."/>
        </authorList>
    </citation>
    <scope>NUCLEOTIDE SEQUENCE</scope>
</reference>
<dbReference type="EMBL" id="CAJJDN010000004">
    <property type="protein sequence ID" value="CAD8049558.1"/>
    <property type="molecule type" value="Genomic_DNA"/>
</dbReference>
<keyword evidence="3" id="KW-1185">Reference proteome</keyword>
<protein>
    <recommendedName>
        <fullName evidence="1">MIR domain-containing protein</fullName>
    </recommendedName>
</protein>
<sequence>MGNLCQKEQNKMYFDQSSIYYEPRKGICIKENLISKYLLNQQQSLLVPNVSRLIIKEELGYENEDQKIEESSHKISHFTQCTSNQNLRESCINNNTIQLMNISTERFLHSHRIRYQNSRLNEVLCCQECHNEYDNWVFENIDENVVKLYHPLTKCYLKAQQRSSNGQIEVGGSDEGDYWYIEKIGDNIKIKHQNTGYYLQSNVNQSNVESQSKLSLLKIDSGKPNENQCLWKIIEI</sequence>
<accession>A0A8S1K2C9</accession>
<dbReference type="Proteomes" id="UP000692954">
    <property type="component" value="Unassembled WGS sequence"/>
</dbReference>
<comment type="caution">
    <text evidence="2">The sequence shown here is derived from an EMBL/GenBank/DDBJ whole genome shotgun (WGS) entry which is preliminary data.</text>
</comment>
<gene>
    <name evidence="2" type="ORF">PSON_ATCC_30995.1.T0040198</name>
</gene>
<name>A0A8S1K2C9_9CILI</name>
<evidence type="ECO:0000313" key="2">
    <source>
        <dbReference type="EMBL" id="CAD8049558.1"/>
    </source>
</evidence>
<organism evidence="2 3">
    <name type="scientific">Paramecium sonneborni</name>
    <dbReference type="NCBI Taxonomy" id="65129"/>
    <lineage>
        <taxon>Eukaryota</taxon>
        <taxon>Sar</taxon>
        <taxon>Alveolata</taxon>
        <taxon>Ciliophora</taxon>
        <taxon>Intramacronucleata</taxon>
        <taxon>Oligohymenophorea</taxon>
        <taxon>Peniculida</taxon>
        <taxon>Parameciidae</taxon>
        <taxon>Paramecium</taxon>
    </lineage>
</organism>
<evidence type="ECO:0000259" key="1">
    <source>
        <dbReference type="PROSITE" id="PS50919"/>
    </source>
</evidence>
<dbReference type="OrthoDB" id="5588846at2759"/>
<dbReference type="PROSITE" id="PS50919">
    <property type="entry name" value="MIR"/>
    <property type="match status" value="1"/>
</dbReference>
<dbReference type="AlphaFoldDB" id="A0A8S1K2C9"/>